<gene>
    <name evidence="2" type="ORF">LITE_LOCUS44255</name>
</gene>
<evidence type="ECO:0000313" key="2">
    <source>
        <dbReference type="EMBL" id="CAI0547159.1"/>
    </source>
</evidence>
<organism evidence="2 3">
    <name type="scientific">Linum tenue</name>
    <dbReference type="NCBI Taxonomy" id="586396"/>
    <lineage>
        <taxon>Eukaryota</taxon>
        <taxon>Viridiplantae</taxon>
        <taxon>Streptophyta</taxon>
        <taxon>Embryophyta</taxon>
        <taxon>Tracheophyta</taxon>
        <taxon>Spermatophyta</taxon>
        <taxon>Magnoliopsida</taxon>
        <taxon>eudicotyledons</taxon>
        <taxon>Gunneridae</taxon>
        <taxon>Pentapetalae</taxon>
        <taxon>rosids</taxon>
        <taxon>fabids</taxon>
        <taxon>Malpighiales</taxon>
        <taxon>Linaceae</taxon>
        <taxon>Linum</taxon>
    </lineage>
</organism>
<reference evidence="2" key="1">
    <citation type="submission" date="2022-08" db="EMBL/GenBank/DDBJ databases">
        <authorList>
            <person name="Gutierrez-Valencia J."/>
        </authorList>
    </citation>
    <scope>NUCLEOTIDE SEQUENCE</scope>
</reference>
<feature type="non-terminal residue" evidence="2">
    <location>
        <position position="71"/>
    </location>
</feature>
<protein>
    <submittedName>
        <fullName evidence="2">Uncharacterized protein</fullName>
    </submittedName>
</protein>
<feature type="region of interest" description="Disordered" evidence="1">
    <location>
        <begin position="22"/>
        <end position="41"/>
    </location>
</feature>
<dbReference type="EMBL" id="CAMGYJ010000010">
    <property type="protein sequence ID" value="CAI0547159.1"/>
    <property type="molecule type" value="Genomic_DNA"/>
</dbReference>
<name>A0AAV0QPT9_9ROSI</name>
<evidence type="ECO:0000256" key="1">
    <source>
        <dbReference type="SAM" id="MobiDB-lite"/>
    </source>
</evidence>
<comment type="caution">
    <text evidence="2">The sequence shown here is derived from an EMBL/GenBank/DDBJ whole genome shotgun (WGS) entry which is preliminary data.</text>
</comment>
<accession>A0AAV0QPT9</accession>
<sequence>MIHGPMYHGAYCAHLTAFDRGNRNRSDDSSSGESMSTDQPLRSIKENLKNVMLYLLQVCGGLYIGARGARF</sequence>
<dbReference type="AlphaFoldDB" id="A0AAV0QPT9"/>
<dbReference type="Proteomes" id="UP001154282">
    <property type="component" value="Unassembled WGS sequence"/>
</dbReference>
<proteinExistence type="predicted"/>
<evidence type="ECO:0000313" key="3">
    <source>
        <dbReference type="Proteomes" id="UP001154282"/>
    </source>
</evidence>
<keyword evidence="3" id="KW-1185">Reference proteome</keyword>